<dbReference type="SUPFAM" id="SSF47336">
    <property type="entry name" value="ACP-like"/>
    <property type="match status" value="1"/>
</dbReference>
<sequence length="531" mass="57131">MSRFSVAKLRRKGMRIGEGVMLSRHARLDNTNPRGVHIGDYTALAPACSILTHDFVNNRHIDTYIGSNCFIGTGAVVLAGVRIGDHCVVAAGSVVMSDVPSHSMVMGVPARIVRSGVVTGRWGIMADDFLAVESERGRLPVRPAAPAGGDASSLASKLSPDQLLEVLRTVKPDASEANLAADIDALGIDSFGFINVRVALEAALGRPIPESLWGSLTRLDQLLANSGEVRQQAPAAASFAAPAAQTLAPEARPAGESRTYTINMPQMALRGLAEPWLMKELGDLHWSILMRELRTTSGALADTTGARLYATFTRIRYRSDAPLTDYRENERLTMSIAEQRYGAAMFFGSGIFEGARGKASVDIMSTFSKYGEAGANTSLLKGQPDIPDGCAIPSITELPEFGQEYRALRASDFGPVLAETGYDLLPVHDINGVGLLYFAAYPSIAELCLTRLKGKWFAFETSLIARDICYFANADPDEELIFRLHDWTEVGDDLSYVATLSRASDGHVMARIAGTKRRVTLPPAGLPVTAA</sequence>
<dbReference type="InterPro" id="IPR011004">
    <property type="entry name" value="Trimer_LpxA-like_sf"/>
</dbReference>
<dbReference type="PANTHER" id="PTHR43300">
    <property type="entry name" value="ACETYLTRANSFERASE"/>
    <property type="match status" value="1"/>
</dbReference>
<reference evidence="3" key="1">
    <citation type="journal article" date="2019" name="Int. J. Syst. Evol. Microbiol.">
        <title>The Global Catalogue of Microorganisms (GCM) 10K type strain sequencing project: providing services to taxonomists for standard genome sequencing and annotation.</title>
        <authorList>
            <consortium name="The Broad Institute Genomics Platform"/>
            <consortium name="The Broad Institute Genome Sequencing Center for Infectious Disease"/>
            <person name="Wu L."/>
            <person name="Ma J."/>
        </authorList>
    </citation>
    <scope>NUCLEOTIDE SEQUENCE [LARGE SCALE GENOMIC DNA]</scope>
    <source>
        <strain evidence="3">CGMCC 1.16275</strain>
    </source>
</reference>
<dbReference type="InterPro" id="IPR036736">
    <property type="entry name" value="ACP-like_sf"/>
</dbReference>
<protein>
    <submittedName>
        <fullName evidence="2">LnmK family bifunctional acyltransferase/decarboxylase</fullName>
    </submittedName>
</protein>
<dbReference type="NCBIfam" id="TIGR04098">
    <property type="entry name" value="LnmK_bifunc"/>
    <property type="match status" value="1"/>
</dbReference>
<dbReference type="InterPro" id="IPR001451">
    <property type="entry name" value="Hexapep"/>
</dbReference>
<evidence type="ECO:0000313" key="3">
    <source>
        <dbReference type="Proteomes" id="UP001597115"/>
    </source>
</evidence>
<accession>A0ABW4HXA5</accession>
<name>A0ABW4HXA5_9SPHN</name>
<dbReference type="Pfam" id="PF00132">
    <property type="entry name" value="Hexapep"/>
    <property type="match status" value="1"/>
</dbReference>
<dbReference type="Gene3D" id="3.10.129.10">
    <property type="entry name" value="Hotdog Thioesterase"/>
    <property type="match status" value="1"/>
</dbReference>
<keyword evidence="2" id="KW-0808">Transferase</keyword>
<evidence type="ECO:0000313" key="2">
    <source>
        <dbReference type="EMBL" id="MFD1610303.1"/>
    </source>
</evidence>
<dbReference type="RefSeq" id="WP_380885853.1">
    <property type="nucleotide sequence ID" value="NZ_JBHUDY010000001.1"/>
</dbReference>
<dbReference type="SUPFAM" id="SSF51161">
    <property type="entry name" value="Trimeric LpxA-like enzymes"/>
    <property type="match status" value="1"/>
</dbReference>
<dbReference type="InterPro" id="IPR050179">
    <property type="entry name" value="Trans_hexapeptide_repeat"/>
</dbReference>
<dbReference type="Gene3D" id="1.10.1200.10">
    <property type="entry name" value="ACP-like"/>
    <property type="match status" value="1"/>
</dbReference>
<proteinExistence type="inferred from homology"/>
<evidence type="ECO:0000256" key="1">
    <source>
        <dbReference type="ARBA" id="ARBA00007274"/>
    </source>
</evidence>
<comment type="caution">
    <text evidence="2">The sequence shown here is derived from an EMBL/GenBank/DDBJ whole genome shotgun (WGS) entry which is preliminary data.</text>
</comment>
<keyword evidence="2" id="KW-0012">Acyltransferase</keyword>
<dbReference type="PANTHER" id="PTHR43300:SF7">
    <property type="entry name" value="UDP-N-ACETYLBACILLOSAMINE N-ACETYLTRANSFERASE"/>
    <property type="match status" value="1"/>
</dbReference>
<comment type="similarity">
    <text evidence="1">Belongs to the transferase hexapeptide repeat family.</text>
</comment>
<organism evidence="2 3">
    <name type="scientific">Sphingomonas tabacisoli</name>
    <dbReference type="NCBI Taxonomy" id="2249466"/>
    <lineage>
        <taxon>Bacteria</taxon>
        <taxon>Pseudomonadati</taxon>
        <taxon>Pseudomonadota</taxon>
        <taxon>Alphaproteobacteria</taxon>
        <taxon>Sphingomonadales</taxon>
        <taxon>Sphingomonadaceae</taxon>
        <taxon>Sphingomonas</taxon>
    </lineage>
</organism>
<dbReference type="Proteomes" id="UP001597115">
    <property type="component" value="Unassembled WGS sequence"/>
</dbReference>
<dbReference type="GO" id="GO:0016746">
    <property type="term" value="F:acyltransferase activity"/>
    <property type="evidence" value="ECO:0007669"/>
    <property type="project" value="UniProtKB-KW"/>
</dbReference>
<dbReference type="InterPro" id="IPR024091">
    <property type="entry name" value="LnmK-like_bifun_acyl/decarbox"/>
</dbReference>
<keyword evidence="3" id="KW-1185">Reference proteome</keyword>
<dbReference type="CDD" id="cd04647">
    <property type="entry name" value="LbH_MAT_like"/>
    <property type="match status" value="1"/>
</dbReference>
<dbReference type="EMBL" id="JBHUDY010000001">
    <property type="protein sequence ID" value="MFD1610303.1"/>
    <property type="molecule type" value="Genomic_DNA"/>
</dbReference>
<dbReference type="Gene3D" id="2.160.10.10">
    <property type="entry name" value="Hexapeptide repeat proteins"/>
    <property type="match status" value="1"/>
</dbReference>
<gene>
    <name evidence="2" type="ORF">ACFSCW_00650</name>
</gene>